<protein>
    <recommendedName>
        <fullName evidence="3">Retrotransposon gag domain-containing protein</fullName>
    </recommendedName>
</protein>
<proteinExistence type="predicted"/>
<organism evidence="1 2">
    <name type="scientific">Malus domestica</name>
    <name type="common">Apple</name>
    <name type="synonym">Pyrus malus</name>
    <dbReference type="NCBI Taxonomy" id="3750"/>
    <lineage>
        <taxon>Eukaryota</taxon>
        <taxon>Viridiplantae</taxon>
        <taxon>Streptophyta</taxon>
        <taxon>Embryophyta</taxon>
        <taxon>Tracheophyta</taxon>
        <taxon>Spermatophyta</taxon>
        <taxon>Magnoliopsida</taxon>
        <taxon>eudicotyledons</taxon>
        <taxon>Gunneridae</taxon>
        <taxon>Pentapetalae</taxon>
        <taxon>rosids</taxon>
        <taxon>fabids</taxon>
        <taxon>Rosales</taxon>
        <taxon>Rosaceae</taxon>
        <taxon>Amygdaloideae</taxon>
        <taxon>Maleae</taxon>
        <taxon>Malus</taxon>
    </lineage>
</organism>
<evidence type="ECO:0008006" key="3">
    <source>
        <dbReference type="Google" id="ProtNLM"/>
    </source>
</evidence>
<evidence type="ECO:0000313" key="1">
    <source>
        <dbReference type="EMBL" id="RXH78648.1"/>
    </source>
</evidence>
<dbReference type="EMBL" id="RDQH01000339">
    <property type="protein sequence ID" value="RXH78648.1"/>
    <property type="molecule type" value="Genomic_DNA"/>
</dbReference>
<evidence type="ECO:0000313" key="2">
    <source>
        <dbReference type="Proteomes" id="UP000290289"/>
    </source>
</evidence>
<name>A0A498I4H5_MALDO</name>
<keyword evidence="2" id="KW-1185">Reference proteome</keyword>
<reference evidence="1 2" key="1">
    <citation type="submission" date="2018-10" db="EMBL/GenBank/DDBJ databases">
        <title>A high-quality apple genome assembly.</title>
        <authorList>
            <person name="Hu J."/>
        </authorList>
    </citation>
    <scope>NUCLEOTIDE SEQUENCE [LARGE SCALE GENOMIC DNA]</scope>
    <source>
        <strain evidence="2">cv. HFTH1</strain>
        <tissue evidence="1">Young leaf</tissue>
    </source>
</reference>
<sequence length="100" mass="11835">MFPSTLGGPAMRWYSELLARSIDYFGTLANLFTNTYSAYCDVHKCREAMFRLLPQTRDSWPWWKNHLTHWRPWYSSKVSTSNSPLSQKLNKKKYDYTGTT</sequence>
<dbReference type="AlphaFoldDB" id="A0A498I4H5"/>
<comment type="caution">
    <text evidence="1">The sequence shown here is derived from an EMBL/GenBank/DDBJ whole genome shotgun (WGS) entry which is preliminary data.</text>
</comment>
<dbReference type="Proteomes" id="UP000290289">
    <property type="component" value="Chromosome 13"/>
</dbReference>
<accession>A0A498I4H5</accession>
<gene>
    <name evidence="1" type="ORF">DVH24_002166</name>
</gene>